<name>A0A495ES57_9MICC</name>
<evidence type="ECO:0000256" key="2">
    <source>
        <dbReference type="SAM" id="SignalP"/>
    </source>
</evidence>
<protein>
    <recommendedName>
        <fullName evidence="5">Outer membrane lipoprotein-sorting protein</fullName>
    </recommendedName>
</protein>
<accession>A0A495ES57</accession>
<dbReference type="EMBL" id="RBIR01000003">
    <property type="protein sequence ID" value="RKR19820.1"/>
    <property type="molecule type" value="Genomic_DNA"/>
</dbReference>
<sequence length="357" mass="36557">MTRKWLRWLPAAAVPAVIAAGALTGSLPASAGDPLPPKTPQQVLELVARHGEPALSGTLEQSSNLGLPELPKTGAGTDASSAAWLELLTGPHTARVYRDGPENARIQVMDRLAERDATRHGNDVWLYNSKDNTAAHARIPADGAGHPGATDATATPDQLAAALLAKIDSSTAVTVGTDVRVAGRAAYNLVLTPKSDATLVASIAVAVDGQTGLPLGVEVKARGQADPAFRVAYTSLTLGAPDASVFNFSPPPGATVKEMTVPAHKQGQDSRHTAPQSKGSAHKPAVTGTGWDSVIEFPAGTAGPASNAAALLQQATVPVQGGRLLSTALVNVLVLDDGRVFAGSVPPERLQTAAAKK</sequence>
<dbReference type="AlphaFoldDB" id="A0A495ES57"/>
<gene>
    <name evidence="3" type="ORF">C8D78_1631</name>
</gene>
<dbReference type="InterPro" id="IPR029046">
    <property type="entry name" value="LolA/LolB/LppX"/>
</dbReference>
<feature type="chain" id="PRO_5019753262" description="Outer membrane lipoprotein-sorting protein" evidence="2">
    <location>
        <begin position="32"/>
        <end position="357"/>
    </location>
</feature>
<dbReference type="SUPFAM" id="SSF89392">
    <property type="entry name" value="Prokaryotic lipoproteins and lipoprotein localization factors"/>
    <property type="match status" value="1"/>
</dbReference>
<dbReference type="PANTHER" id="PTHR37507:SF2">
    <property type="entry name" value="SPORULATION PROTEIN YDCC"/>
    <property type="match status" value="1"/>
</dbReference>
<dbReference type="Gene3D" id="2.50.20.10">
    <property type="entry name" value="Lipoprotein localisation LolA/LolB/LppX"/>
    <property type="match status" value="1"/>
</dbReference>
<feature type="region of interest" description="Disordered" evidence="1">
    <location>
        <begin position="262"/>
        <end position="287"/>
    </location>
</feature>
<evidence type="ECO:0000313" key="3">
    <source>
        <dbReference type="EMBL" id="RKR19820.1"/>
    </source>
</evidence>
<comment type="caution">
    <text evidence="3">The sequence shown here is derived from an EMBL/GenBank/DDBJ whole genome shotgun (WGS) entry which is preliminary data.</text>
</comment>
<evidence type="ECO:0008006" key="5">
    <source>
        <dbReference type="Google" id="ProtNLM"/>
    </source>
</evidence>
<reference evidence="3 4" key="1">
    <citation type="submission" date="2018-10" db="EMBL/GenBank/DDBJ databases">
        <title>Genomic Encyclopedia of Type Strains, Phase IV (KMG-IV): sequencing the most valuable type-strain genomes for metagenomic binning, comparative biology and taxonomic classification.</title>
        <authorList>
            <person name="Goeker M."/>
        </authorList>
    </citation>
    <scope>NUCLEOTIDE SEQUENCE [LARGE SCALE GENOMIC DNA]</scope>
    <source>
        <strain evidence="3 4">DSM 25586</strain>
    </source>
</reference>
<organism evidence="3 4">
    <name type="scientific">Arthrobacter oryzae</name>
    <dbReference type="NCBI Taxonomy" id="409290"/>
    <lineage>
        <taxon>Bacteria</taxon>
        <taxon>Bacillati</taxon>
        <taxon>Actinomycetota</taxon>
        <taxon>Actinomycetes</taxon>
        <taxon>Micrococcales</taxon>
        <taxon>Micrococcaceae</taxon>
        <taxon>Arthrobacter</taxon>
    </lineage>
</organism>
<proteinExistence type="predicted"/>
<evidence type="ECO:0000313" key="4">
    <source>
        <dbReference type="Proteomes" id="UP000276055"/>
    </source>
</evidence>
<dbReference type="Proteomes" id="UP000276055">
    <property type="component" value="Unassembled WGS sequence"/>
</dbReference>
<keyword evidence="2" id="KW-0732">Signal</keyword>
<dbReference type="InterPro" id="IPR052944">
    <property type="entry name" value="Sporulation_related"/>
</dbReference>
<feature type="signal peptide" evidence="2">
    <location>
        <begin position="1"/>
        <end position="31"/>
    </location>
</feature>
<dbReference type="OrthoDB" id="4822274at2"/>
<dbReference type="RefSeq" id="WP_120952093.1">
    <property type="nucleotide sequence ID" value="NZ_RBIR01000003.1"/>
</dbReference>
<evidence type="ECO:0000256" key="1">
    <source>
        <dbReference type="SAM" id="MobiDB-lite"/>
    </source>
</evidence>
<dbReference type="PANTHER" id="PTHR37507">
    <property type="entry name" value="SPORULATION PROTEIN YDCC"/>
    <property type="match status" value="1"/>
</dbReference>